<reference evidence="2" key="1">
    <citation type="submission" date="2007-07" db="EMBL/GenBank/DDBJ databases">
        <title>PCAP assembly of the Caenorhabditis remanei genome.</title>
        <authorList>
            <consortium name="The Caenorhabditis remanei Sequencing Consortium"/>
            <person name="Wilson R.K."/>
        </authorList>
    </citation>
    <scope>NUCLEOTIDE SEQUENCE [LARGE SCALE GENOMIC DNA]</scope>
    <source>
        <strain evidence="2">PB4641</strain>
    </source>
</reference>
<organism evidence="3">
    <name type="scientific">Caenorhabditis remanei</name>
    <name type="common">Caenorhabditis vulgaris</name>
    <dbReference type="NCBI Taxonomy" id="31234"/>
    <lineage>
        <taxon>Eukaryota</taxon>
        <taxon>Metazoa</taxon>
        <taxon>Ecdysozoa</taxon>
        <taxon>Nematoda</taxon>
        <taxon>Chromadorea</taxon>
        <taxon>Rhabditida</taxon>
        <taxon>Rhabditina</taxon>
        <taxon>Rhabditomorpha</taxon>
        <taxon>Rhabditoidea</taxon>
        <taxon>Rhabditidae</taxon>
        <taxon>Peloderinae</taxon>
        <taxon>Caenorhabditis</taxon>
    </lineage>
</organism>
<dbReference type="Proteomes" id="UP000008281">
    <property type="component" value="Unassembled WGS sequence"/>
</dbReference>
<dbReference type="InParanoid" id="E3LS58"/>
<evidence type="ECO:0000256" key="1">
    <source>
        <dbReference type="SAM" id="MobiDB-lite"/>
    </source>
</evidence>
<dbReference type="OrthoDB" id="5839479at2759"/>
<dbReference type="STRING" id="31234.E3LS58"/>
<dbReference type="EMBL" id="DS268414">
    <property type="protein sequence ID" value="EFP09498.1"/>
    <property type="molecule type" value="Genomic_DNA"/>
</dbReference>
<name>E3LS58_CAERE</name>
<dbReference type="eggNOG" id="KOG4319">
    <property type="taxonomic scope" value="Eukaryota"/>
</dbReference>
<gene>
    <name evidence="2" type="ORF">CRE_25250</name>
</gene>
<sequence>MSSNAEAMATDFEQTGGPDLSSGTGKRTKSERAEHKHSSQPGGDTRKVVQTASNGEAKRKEKWLVGVTSSAVFIVVFADQSFNSLFQIHSTQHQSLPHLRPTAN</sequence>
<dbReference type="Pfam" id="PF10195">
    <property type="entry name" value="Phospho_p8"/>
    <property type="match status" value="1"/>
</dbReference>
<dbReference type="AlphaFoldDB" id="E3LS58"/>
<feature type="compositionally biased region" description="Basic and acidic residues" evidence="1">
    <location>
        <begin position="28"/>
        <end position="37"/>
    </location>
</feature>
<protein>
    <submittedName>
        <fullName evidence="2">Uncharacterized protein</fullName>
    </submittedName>
</protein>
<evidence type="ECO:0000313" key="3">
    <source>
        <dbReference type="Proteomes" id="UP000008281"/>
    </source>
</evidence>
<proteinExistence type="predicted"/>
<keyword evidence="3" id="KW-1185">Reference proteome</keyword>
<accession>E3LS58</accession>
<evidence type="ECO:0000313" key="2">
    <source>
        <dbReference type="EMBL" id="EFP09498.1"/>
    </source>
</evidence>
<dbReference type="InterPro" id="IPR018792">
    <property type="entry name" value="NUPR1-like"/>
</dbReference>
<dbReference type="FunCoup" id="E3LS58">
    <property type="interactions" value="38"/>
</dbReference>
<dbReference type="HOGENOM" id="CLU_176489_0_0_1"/>
<feature type="region of interest" description="Disordered" evidence="1">
    <location>
        <begin position="1"/>
        <end position="61"/>
    </location>
</feature>